<organism evidence="6 7">
    <name type="scientific">Phytophthora pseudosyringae</name>
    <dbReference type="NCBI Taxonomy" id="221518"/>
    <lineage>
        <taxon>Eukaryota</taxon>
        <taxon>Sar</taxon>
        <taxon>Stramenopiles</taxon>
        <taxon>Oomycota</taxon>
        <taxon>Peronosporomycetes</taxon>
        <taxon>Peronosporales</taxon>
        <taxon>Peronosporaceae</taxon>
        <taxon>Phytophthora</taxon>
    </lineage>
</organism>
<evidence type="ECO:0000256" key="3">
    <source>
        <dbReference type="ARBA" id="ARBA00022525"/>
    </source>
</evidence>
<proteinExistence type="inferred from homology"/>
<dbReference type="InterPro" id="IPR031825">
    <property type="entry name" value="RXLR"/>
</dbReference>
<name>A0A8T1VLJ8_9STRA</name>
<dbReference type="Pfam" id="PF16810">
    <property type="entry name" value="RXLR"/>
    <property type="match status" value="1"/>
</dbReference>
<dbReference type="AlphaFoldDB" id="A0A8T1VLJ8"/>
<evidence type="ECO:0000256" key="5">
    <source>
        <dbReference type="RuleBase" id="RU367124"/>
    </source>
</evidence>
<evidence type="ECO:0000256" key="2">
    <source>
        <dbReference type="ARBA" id="ARBA00010400"/>
    </source>
</evidence>
<comment type="caution">
    <text evidence="6">The sequence shown here is derived from an EMBL/GenBank/DDBJ whole genome shotgun (WGS) entry which is preliminary data.</text>
</comment>
<evidence type="ECO:0000313" key="7">
    <source>
        <dbReference type="Proteomes" id="UP000694044"/>
    </source>
</evidence>
<keyword evidence="7" id="KW-1185">Reference proteome</keyword>
<keyword evidence="3 5" id="KW-0964">Secreted</keyword>
<dbReference type="OrthoDB" id="98107at2759"/>
<protein>
    <recommendedName>
        <fullName evidence="5">RxLR effector protein</fullName>
    </recommendedName>
</protein>
<reference evidence="6" key="1">
    <citation type="submission" date="2021-02" db="EMBL/GenBank/DDBJ databases">
        <authorList>
            <person name="Palmer J.M."/>
        </authorList>
    </citation>
    <scope>NUCLEOTIDE SEQUENCE</scope>
    <source>
        <strain evidence="6">SCRP734</strain>
    </source>
</reference>
<feature type="signal peptide" evidence="5">
    <location>
        <begin position="1"/>
        <end position="23"/>
    </location>
</feature>
<accession>A0A8T1VLJ8</accession>
<comment type="domain">
    <text evidence="5">The RxLR-dEER motif acts to carry the protein into the host cell cytoplasm through binding to cell surface phosphatidylinositol-3-phosphate.</text>
</comment>
<comment type="similarity">
    <text evidence="2 5">Belongs to the RxLR effector family.</text>
</comment>
<evidence type="ECO:0000256" key="1">
    <source>
        <dbReference type="ARBA" id="ARBA00004613"/>
    </source>
</evidence>
<evidence type="ECO:0000256" key="4">
    <source>
        <dbReference type="ARBA" id="ARBA00022729"/>
    </source>
</evidence>
<feature type="chain" id="PRO_5035964379" description="RxLR effector protein" evidence="5">
    <location>
        <begin position="24"/>
        <end position="170"/>
    </location>
</feature>
<keyword evidence="4 5" id="KW-0732">Signal</keyword>
<dbReference type="Proteomes" id="UP000694044">
    <property type="component" value="Unassembled WGS sequence"/>
</dbReference>
<comment type="subcellular location">
    <subcellularLocation>
        <location evidence="1 5">Secreted</location>
    </subcellularLocation>
</comment>
<dbReference type="EMBL" id="JAGDFM010000302">
    <property type="protein sequence ID" value="KAG7380264.1"/>
    <property type="molecule type" value="Genomic_DNA"/>
</dbReference>
<comment type="function">
    <text evidence="5">Effector that suppresses plant defense responses during pathogen infection.</text>
</comment>
<gene>
    <name evidence="6" type="ORF">PHYPSEUDO_007574</name>
</gene>
<sequence>MRFYYVVLAVVATLLASTNAVSADAQQSQISQTTPEIVAAAQTYSAVKRSLRAQKPAYEEEDSLDSLDYTEERGGGIHINDLKKIISSKLIAIPTNIANMETKALKKMLDKFASQGLSQKKFATKLGLKDVDDVNHVNSKFFNEWKHLFRAGKKPKKVPEGLIGNHEYYY</sequence>
<dbReference type="GO" id="GO:0005576">
    <property type="term" value="C:extracellular region"/>
    <property type="evidence" value="ECO:0007669"/>
    <property type="project" value="UniProtKB-SubCell"/>
</dbReference>
<evidence type="ECO:0000313" key="6">
    <source>
        <dbReference type="EMBL" id="KAG7380264.1"/>
    </source>
</evidence>